<keyword evidence="2" id="KW-1003">Cell membrane</keyword>
<comment type="caution">
    <text evidence="8">The sequence shown here is derived from an EMBL/GenBank/DDBJ whole genome shotgun (WGS) entry which is preliminary data.</text>
</comment>
<sequence length="314" mass="36236">MDFFDYIQFLWGKRKRIALILLVNAILIVVITLLLPNKYTARVKVLPPTDNSIGGGLDRYASIASMLGVNLGGSTQFGPVMFESIIKSRKILEPIIYKNYKTLEYKNREINLIEYFDISGESDREKFEKCMEHMRNEIISVLVNPENFITTIGITTKEAQLSAKIAKLVLDNLQNFNLKIIQKEALDKRRFIKNRLGEITDSLKYSENKLVDFLNNVSDPTLPIVQVVLNKKQREIEILSSILIELRKQAEILKLQEFSDLKPLQILEYPYAPALKSFPKRAVISILYMLGISVIIFAIYMMIFFRKNYQGKKN</sequence>
<dbReference type="Proteomes" id="UP000885779">
    <property type="component" value="Unassembled WGS sequence"/>
</dbReference>
<feature type="transmembrane region" description="Helical" evidence="6">
    <location>
        <begin position="17"/>
        <end position="35"/>
    </location>
</feature>
<dbReference type="GO" id="GO:0004713">
    <property type="term" value="F:protein tyrosine kinase activity"/>
    <property type="evidence" value="ECO:0007669"/>
    <property type="project" value="TreeGrafter"/>
</dbReference>
<keyword evidence="4 6" id="KW-1133">Transmembrane helix</keyword>
<comment type="subcellular location">
    <subcellularLocation>
        <location evidence="1">Cell membrane</location>
        <topology evidence="1">Multi-pass membrane protein</topology>
    </subcellularLocation>
</comment>
<gene>
    <name evidence="8" type="ORF">ENK44_01655</name>
</gene>
<dbReference type="InterPro" id="IPR050445">
    <property type="entry name" value="Bact_polysacc_biosynth/exp"/>
</dbReference>
<feature type="domain" description="Polysaccharide chain length determinant N-terminal" evidence="7">
    <location>
        <begin position="1"/>
        <end position="97"/>
    </location>
</feature>
<protein>
    <recommendedName>
        <fullName evidence="7">Polysaccharide chain length determinant N-terminal domain-containing protein</fullName>
    </recommendedName>
</protein>
<evidence type="ECO:0000256" key="6">
    <source>
        <dbReference type="SAM" id="Phobius"/>
    </source>
</evidence>
<evidence type="ECO:0000256" key="4">
    <source>
        <dbReference type="ARBA" id="ARBA00022989"/>
    </source>
</evidence>
<dbReference type="AlphaFoldDB" id="A0A7V4U033"/>
<dbReference type="GO" id="GO:0005886">
    <property type="term" value="C:plasma membrane"/>
    <property type="evidence" value="ECO:0007669"/>
    <property type="project" value="UniProtKB-SubCell"/>
</dbReference>
<evidence type="ECO:0000259" key="7">
    <source>
        <dbReference type="Pfam" id="PF02706"/>
    </source>
</evidence>
<keyword evidence="5 6" id="KW-0472">Membrane</keyword>
<name>A0A7V4U033_CALAY</name>
<organism evidence="8">
    <name type="scientific">Caldithrix abyssi</name>
    <dbReference type="NCBI Taxonomy" id="187145"/>
    <lineage>
        <taxon>Bacteria</taxon>
        <taxon>Pseudomonadati</taxon>
        <taxon>Calditrichota</taxon>
        <taxon>Calditrichia</taxon>
        <taxon>Calditrichales</taxon>
        <taxon>Calditrichaceae</taxon>
        <taxon>Caldithrix</taxon>
    </lineage>
</organism>
<dbReference type="PANTHER" id="PTHR32309">
    <property type="entry name" value="TYROSINE-PROTEIN KINASE"/>
    <property type="match status" value="1"/>
</dbReference>
<dbReference type="PANTHER" id="PTHR32309:SF13">
    <property type="entry name" value="FERRIC ENTEROBACTIN TRANSPORT PROTEIN FEPE"/>
    <property type="match status" value="1"/>
</dbReference>
<evidence type="ECO:0000256" key="1">
    <source>
        <dbReference type="ARBA" id="ARBA00004651"/>
    </source>
</evidence>
<proteinExistence type="predicted"/>
<evidence type="ECO:0000256" key="5">
    <source>
        <dbReference type="ARBA" id="ARBA00023136"/>
    </source>
</evidence>
<reference evidence="8" key="1">
    <citation type="journal article" date="2020" name="mSystems">
        <title>Genome- and Community-Level Interaction Insights into Carbon Utilization and Element Cycling Functions of Hydrothermarchaeota in Hydrothermal Sediment.</title>
        <authorList>
            <person name="Zhou Z."/>
            <person name="Liu Y."/>
            <person name="Xu W."/>
            <person name="Pan J."/>
            <person name="Luo Z.H."/>
            <person name="Li M."/>
        </authorList>
    </citation>
    <scope>NUCLEOTIDE SEQUENCE [LARGE SCALE GENOMIC DNA]</scope>
    <source>
        <strain evidence="8">HyVt-577</strain>
    </source>
</reference>
<keyword evidence="3 6" id="KW-0812">Transmembrane</keyword>
<evidence type="ECO:0000256" key="2">
    <source>
        <dbReference type="ARBA" id="ARBA00022475"/>
    </source>
</evidence>
<dbReference type="InterPro" id="IPR003856">
    <property type="entry name" value="LPS_length_determ_N"/>
</dbReference>
<evidence type="ECO:0000256" key="3">
    <source>
        <dbReference type="ARBA" id="ARBA00022692"/>
    </source>
</evidence>
<feature type="transmembrane region" description="Helical" evidence="6">
    <location>
        <begin position="286"/>
        <end position="305"/>
    </location>
</feature>
<evidence type="ECO:0000313" key="8">
    <source>
        <dbReference type="EMBL" id="HGY54384.1"/>
    </source>
</evidence>
<dbReference type="Pfam" id="PF02706">
    <property type="entry name" value="Wzz"/>
    <property type="match status" value="1"/>
</dbReference>
<accession>A0A7V4U033</accession>
<dbReference type="EMBL" id="DRQG01000017">
    <property type="protein sequence ID" value="HGY54384.1"/>
    <property type="molecule type" value="Genomic_DNA"/>
</dbReference>